<evidence type="ECO:0000313" key="1">
    <source>
        <dbReference type="EMBL" id="GBP73534.1"/>
    </source>
</evidence>
<proteinExistence type="predicted"/>
<comment type="caution">
    <text evidence="1">The sequence shown here is derived from an EMBL/GenBank/DDBJ whole genome shotgun (WGS) entry which is preliminary data.</text>
</comment>
<dbReference type="AlphaFoldDB" id="A0A4C1YEW3"/>
<organism evidence="1 2">
    <name type="scientific">Eumeta variegata</name>
    <name type="common">Bagworm moth</name>
    <name type="synonym">Eumeta japonica</name>
    <dbReference type="NCBI Taxonomy" id="151549"/>
    <lineage>
        <taxon>Eukaryota</taxon>
        <taxon>Metazoa</taxon>
        <taxon>Ecdysozoa</taxon>
        <taxon>Arthropoda</taxon>
        <taxon>Hexapoda</taxon>
        <taxon>Insecta</taxon>
        <taxon>Pterygota</taxon>
        <taxon>Neoptera</taxon>
        <taxon>Endopterygota</taxon>
        <taxon>Lepidoptera</taxon>
        <taxon>Glossata</taxon>
        <taxon>Ditrysia</taxon>
        <taxon>Tineoidea</taxon>
        <taxon>Psychidae</taxon>
        <taxon>Oiketicinae</taxon>
        <taxon>Eumeta</taxon>
    </lineage>
</organism>
<protein>
    <submittedName>
        <fullName evidence="1">Uncharacterized protein</fullName>
    </submittedName>
</protein>
<gene>
    <name evidence="1" type="ORF">EVAR_89194_1</name>
</gene>
<dbReference type="EMBL" id="BGZK01001177">
    <property type="protein sequence ID" value="GBP73534.1"/>
    <property type="molecule type" value="Genomic_DNA"/>
</dbReference>
<keyword evidence="2" id="KW-1185">Reference proteome</keyword>
<dbReference type="Proteomes" id="UP000299102">
    <property type="component" value="Unassembled WGS sequence"/>
</dbReference>
<accession>A0A4C1YEW3</accession>
<name>A0A4C1YEW3_EUMVA</name>
<reference evidence="1 2" key="1">
    <citation type="journal article" date="2019" name="Commun. Biol.">
        <title>The bagworm genome reveals a unique fibroin gene that provides high tensile strength.</title>
        <authorList>
            <person name="Kono N."/>
            <person name="Nakamura H."/>
            <person name="Ohtoshi R."/>
            <person name="Tomita M."/>
            <person name="Numata K."/>
            <person name="Arakawa K."/>
        </authorList>
    </citation>
    <scope>NUCLEOTIDE SEQUENCE [LARGE SCALE GENOMIC DNA]</scope>
</reference>
<evidence type="ECO:0000313" key="2">
    <source>
        <dbReference type="Proteomes" id="UP000299102"/>
    </source>
</evidence>
<sequence length="102" mass="11383">MRKAYPHRRFASSHMTHVTRPTDAATGGCVSPLERCDGVCGAAFNRVARNFYGRAVILFTTVFNVSYMCCRSPQSGLWCPTISVSQFIESVQGLRCKSRCNR</sequence>